<proteinExistence type="inferred from homology"/>
<gene>
    <name evidence="12" type="ORF">DFH94DRAFT_458256</name>
</gene>
<evidence type="ECO:0000256" key="1">
    <source>
        <dbReference type="ARBA" id="ARBA00004434"/>
    </source>
</evidence>
<dbReference type="GO" id="GO:0005743">
    <property type="term" value="C:mitochondrial inner membrane"/>
    <property type="evidence" value="ECO:0007669"/>
    <property type="project" value="UniProtKB-SubCell"/>
</dbReference>
<evidence type="ECO:0000256" key="9">
    <source>
        <dbReference type="ARBA" id="ARBA00023128"/>
    </source>
</evidence>
<keyword evidence="7 11" id="KW-0249">Electron transport</keyword>
<dbReference type="PANTHER" id="PTHR12119">
    <property type="entry name" value="UBIQUINOL-CYTOCHROME C REDUCTASE COMPLEX UBIQUINONE-BINDING PROTEIN QP-C"/>
    <property type="match status" value="1"/>
</dbReference>
<evidence type="ECO:0000256" key="5">
    <source>
        <dbReference type="ARBA" id="ARBA00022692"/>
    </source>
</evidence>
<evidence type="ECO:0000256" key="3">
    <source>
        <dbReference type="ARBA" id="ARBA00022448"/>
    </source>
</evidence>
<evidence type="ECO:0000313" key="12">
    <source>
        <dbReference type="EMBL" id="KAF8480049.1"/>
    </source>
</evidence>
<accession>A0A9P5MVS9</accession>
<dbReference type="OrthoDB" id="6683853at2759"/>
<evidence type="ECO:0000256" key="8">
    <source>
        <dbReference type="ARBA" id="ARBA00022989"/>
    </source>
</evidence>
<dbReference type="Pfam" id="PF02939">
    <property type="entry name" value="UcrQ"/>
    <property type="match status" value="1"/>
</dbReference>
<dbReference type="AlphaFoldDB" id="A0A9P5MVS9"/>
<keyword evidence="3 11" id="KW-0813">Transport</keyword>
<keyword evidence="13" id="KW-1185">Reference proteome</keyword>
<name>A0A9P5MVS9_9AGAM</name>
<protein>
    <recommendedName>
        <fullName evidence="11">Cytochrome b-c1 complex subunit 8</fullName>
    </recommendedName>
    <alternativeName>
        <fullName evidence="11">Complex III subunit 8</fullName>
    </alternativeName>
</protein>
<dbReference type="Proteomes" id="UP000759537">
    <property type="component" value="Unassembled WGS sequence"/>
</dbReference>
<sequence>MRVTSPAMSEMPGPKVYNVWWGDYHHGIQRQRGVVTYSVSPFRQSATSHLFRNYLFNGYRRLSAQLPYWIIPVGIGYSVYAWAKKRDAWQNSKAGHLAGASH</sequence>
<evidence type="ECO:0000256" key="10">
    <source>
        <dbReference type="ARBA" id="ARBA00023136"/>
    </source>
</evidence>
<evidence type="ECO:0000256" key="11">
    <source>
        <dbReference type="RuleBase" id="RU368118"/>
    </source>
</evidence>
<dbReference type="EMBL" id="WHVB01000008">
    <property type="protein sequence ID" value="KAF8480049.1"/>
    <property type="molecule type" value="Genomic_DNA"/>
</dbReference>
<dbReference type="SUPFAM" id="SSF81508">
    <property type="entry name" value="Ubiquinone-binding protein QP-C of cytochrome bc1 complex (Ubiquinol-cytochrome c reductase)"/>
    <property type="match status" value="1"/>
</dbReference>
<keyword evidence="5 11" id="KW-0812">Transmembrane</keyword>
<dbReference type="InterPro" id="IPR036642">
    <property type="entry name" value="Cyt_bc1_su8_sf"/>
</dbReference>
<keyword evidence="8 11" id="KW-1133">Transmembrane helix</keyword>
<comment type="function">
    <text evidence="11">Component of the ubiquinol-cytochrome c oxidoreductase, a multisubunit transmembrane complex that is part of the mitochondrial electron transport chain which drives oxidative phosphorylation. The complex plays an important role in the uptake of multiple carbon sources present in different host niches.</text>
</comment>
<dbReference type="PANTHER" id="PTHR12119:SF2">
    <property type="entry name" value="CYTOCHROME B-C1 COMPLEX SUBUNIT 8"/>
    <property type="match status" value="1"/>
</dbReference>
<evidence type="ECO:0000256" key="4">
    <source>
        <dbReference type="ARBA" id="ARBA00022660"/>
    </source>
</evidence>
<comment type="subunit">
    <text evidence="11">Component of the ubiquinol-cytochrome c oxidoreductase (cytochrome b-c1 complex, complex III, CIII), a multisubunit enzyme composed of 3 respiratory subunits cytochrome b, cytochrome c1 and Rieske protein, 2 core protein subunits, and additional low-molecular weight protein subunits. The complex exists as an obligatory dimer and forms supercomplexes (SCs) in the inner mitochondrial membrane with cytochrome c oxidase (complex IV, CIV).</text>
</comment>
<evidence type="ECO:0000256" key="2">
    <source>
        <dbReference type="ARBA" id="ARBA00007668"/>
    </source>
</evidence>
<dbReference type="GO" id="GO:0045275">
    <property type="term" value="C:respiratory chain complex III"/>
    <property type="evidence" value="ECO:0007669"/>
    <property type="project" value="UniProtKB-UniRule"/>
</dbReference>
<keyword evidence="6 11" id="KW-0999">Mitochondrion inner membrane</keyword>
<keyword evidence="10 11" id="KW-0472">Membrane</keyword>
<organism evidence="12 13">
    <name type="scientific">Russula ochroleuca</name>
    <dbReference type="NCBI Taxonomy" id="152965"/>
    <lineage>
        <taxon>Eukaryota</taxon>
        <taxon>Fungi</taxon>
        <taxon>Dikarya</taxon>
        <taxon>Basidiomycota</taxon>
        <taxon>Agaricomycotina</taxon>
        <taxon>Agaricomycetes</taxon>
        <taxon>Russulales</taxon>
        <taxon>Russulaceae</taxon>
        <taxon>Russula</taxon>
    </lineage>
</organism>
<evidence type="ECO:0000256" key="6">
    <source>
        <dbReference type="ARBA" id="ARBA00022792"/>
    </source>
</evidence>
<comment type="caution">
    <text evidence="12">The sequence shown here is derived from an EMBL/GenBank/DDBJ whole genome shotgun (WGS) entry which is preliminary data.</text>
</comment>
<keyword evidence="4 11" id="KW-0679">Respiratory chain</keyword>
<keyword evidence="9 11" id="KW-0496">Mitochondrion</keyword>
<feature type="transmembrane region" description="Helical" evidence="11">
    <location>
        <begin position="66"/>
        <end position="83"/>
    </location>
</feature>
<dbReference type="Gene3D" id="1.20.5.210">
    <property type="entry name" value="Cytochrome b-c1 complex subunit 8"/>
    <property type="match status" value="1"/>
</dbReference>
<evidence type="ECO:0000256" key="7">
    <source>
        <dbReference type="ARBA" id="ARBA00022982"/>
    </source>
</evidence>
<dbReference type="InterPro" id="IPR004205">
    <property type="entry name" value="Cyt_bc1_su8"/>
</dbReference>
<evidence type="ECO:0000313" key="13">
    <source>
        <dbReference type="Proteomes" id="UP000759537"/>
    </source>
</evidence>
<comment type="subcellular location">
    <subcellularLocation>
        <location evidence="1 11">Mitochondrion inner membrane</location>
        <topology evidence="1 11">Single-pass membrane protein</topology>
    </subcellularLocation>
</comment>
<reference evidence="12" key="2">
    <citation type="journal article" date="2020" name="Nat. Commun.">
        <title>Large-scale genome sequencing of mycorrhizal fungi provides insights into the early evolution of symbiotic traits.</title>
        <authorList>
            <person name="Miyauchi S."/>
            <person name="Kiss E."/>
            <person name="Kuo A."/>
            <person name="Drula E."/>
            <person name="Kohler A."/>
            <person name="Sanchez-Garcia M."/>
            <person name="Morin E."/>
            <person name="Andreopoulos B."/>
            <person name="Barry K.W."/>
            <person name="Bonito G."/>
            <person name="Buee M."/>
            <person name="Carver A."/>
            <person name="Chen C."/>
            <person name="Cichocki N."/>
            <person name="Clum A."/>
            <person name="Culley D."/>
            <person name="Crous P.W."/>
            <person name="Fauchery L."/>
            <person name="Girlanda M."/>
            <person name="Hayes R.D."/>
            <person name="Keri Z."/>
            <person name="LaButti K."/>
            <person name="Lipzen A."/>
            <person name="Lombard V."/>
            <person name="Magnuson J."/>
            <person name="Maillard F."/>
            <person name="Murat C."/>
            <person name="Nolan M."/>
            <person name="Ohm R.A."/>
            <person name="Pangilinan J."/>
            <person name="Pereira M.F."/>
            <person name="Perotto S."/>
            <person name="Peter M."/>
            <person name="Pfister S."/>
            <person name="Riley R."/>
            <person name="Sitrit Y."/>
            <person name="Stielow J.B."/>
            <person name="Szollosi G."/>
            <person name="Zifcakova L."/>
            <person name="Stursova M."/>
            <person name="Spatafora J.W."/>
            <person name="Tedersoo L."/>
            <person name="Vaario L.M."/>
            <person name="Yamada A."/>
            <person name="Yan M."/>
            <person name="Wang P."/>
            <person name="Xu J."/>
            <person name="Bruns T."/>
            <person name="Baldrian P."/>
            <person name="Vilgalys R."/>
            <person name="Dunand C."/>
            <person name="Henrissat B."/>
            <person name="Grigoriev I.V."/>
            <person name="Hibbett D."/>
            <person name="Nagy L.G."/>
            <person name="Martin F.M."/>
        </authorList>
    </citation>
    <scope>NUCLEOTIDE SEQUENCE</scope>
    <source>
        <strain evidence="12">Prilba</strain>
    </source>
</reference>
<comment type="similarity">
    <text evidence="2 11">Belongs to the UQCRQ/QCR8 family.</text>
</comment>
<dbReference type="FunFam" id="1.20.5.210:FF:000001">
    <property type="entry name" value="Cytochrome b-c1 complex subunit 8"/>
    <property type="match status" value="1"/>
</dbReference>
<reference evidence="12" key="1">
    <citation type="submission" date="2019-10" db="EMBL/GenBank/DDBJ databases">
        <authorList>
            <consortium name="DOE Joint Genome Institute"/>
            <person name="Kuo A."/>
            <person name="Miyauchi S."/>
            <person name="Kiss E."/>
            <person name="Drula E."/>
            <person name="Kohler A."/>
            <person name="Sanchez-Garcia M."/>
            <person name="Andreopoulos B."/>
            <person name="Barry K.W."/>
            <person name="Bonito G."/>
            <person name="Buee M."/>
            <person name="Carver A."/>
            <person name="Chen C."/>
            <person name="Cichocki N."/>
            <person name="Clum A."/>
            <person name="Culley D."/>
            <person name="Crous P.W."/>
            <person name="Fauchery L."/>
            <person name="Girlanda M."/>
            <person name="Hayes R."/>
            <person name="Keri Z."/>
            <person name="LaButti K."/>
            <person name="Lipzen A."/>
            <person name="Lombard V."/>
            <person name="Magnuson J."/>
            <person name="Maillard F."/>
            <person name="Morin E."/>
            <person name="Murat C."/>
            <person name="Nolan M."/>
            <person name="Ohm R."/>
            <person name="Pangilinan J."/>
            <person name="Pereira M."/>
            <person name="Perotto S."/>
            <person name="Peter M."/>
            <person name="Riley R."/>
            <person name="Sitrit Y."/>
            <person name="Stielow B."/>
            <person name="Szollosi G."/>
            <person name="Zifcakova L."/>
            <person name="Stursova M."/>
            <person name="Spatafora J.W."/>
            <person name="Tedersoo L."/>
            <person name="Vaario L.-M."/>
            <person name="Yamada A."/>
            <person name="Yan M."/>
            <person name="Wang P."/>
            <person name="Xu J."/>
            <person name="Bruns T."/>
            <person name="Baldrian P."/>
            <person name="Vilgalys R."/>
            <person name="Henrissat B."/>
            <person name="Grigoriev I.V."/>
            <person name="Hibbett D."/>
            <person name="Nagy L.G."/>
            <person name="Martin F.M."/>
        </authorList>
    </citation>
    <scope>NUCLEOTIDE SEQUENCE</scope>
    <source>
        <strain evidence="12">Prilba</strain>
    </source>
</reference>
<dbReference type="GO" id="GO:0006122">
    <property type="term" value="P:mitochondrial electron transport, ubiquinol to cytochrome c"/>
    <property type="evidence" value="ECO:0007669"/>
    <property type="project" value="UniProtKB-UniRule"/>
</dbReference>